<feature type="disulfide bond" evidence="10">
    <location>
        <begin position="1152"/>
        <end position="1170"/>
    </location>
</feature>
<evidence type="ECO:0000256" key="4">
    <source>
        <dbReference type="ARBA" id="ARBA00022729"/>
    </source>
</evidence>
<feature type="disulfide bond" evidence="10">
    <location>
        <begin position="1164"/>
        <end position="1179"/>
    </location>
</feature>
<keyword evidence="16" id="KW-1185">Reference proteome</keyword>
<feature type="repeat" description="LDL-receptor class B" evidence="11">
    <location>
        <begin position="243"/>
        <end position="285"/>
    </location>
</feature>
<dbReference type="FunFam" id="4.10.400.10:FF:000074">
    <property type="entry name" value="low-density lipoprotein receptor-related protein 6"/>
    <property type="match status" value="1"/>
</dbReference>
<evidence type="ECO:0000256" key="8">
    <source>
        <dbReference type="ARBA" id="ARBA00023170"/>
    </source>
</evidence>
<dbReference type="Pfam" id="PF14670">
    <property type="entry name" value="FXa_inhibition"/>
    <property type="match status" value="3"/>
</dbReference>
<feature type="disulfide bond" evidence="10">
    <location>
        <begin position="1107"/>
        <end position="1119"/>
    </location>
</feature>
<organism evidence="15 16">
    <name type="scientific">Takifugu flavidus</name>
    <name type="common">sansaifugu</name>
    <dbReference type="NCBI Taxonomy" id="433684"/>
    <lineage>
        <taxon>Eukaryota</taxon>
        <taxon>Metazoa</taxon>
        <taxon>Chordata</taxon>
        <taxon>Craniata</taxon>
        <taxon>Vertebrata</taxon>
        <taxon>Euteleostomi</taxon>
        <taxon>Actinopterygii</taxon>
        <taxon>Neopterygii</taxon>
        <taxon>Teleostei</taxon>
        <taxon>Neoteleostei</taxon>
        <taxon>Acanthomorphata</taxon>
        <taxon>Eupercaria</taxon>
        <taxon>Tetraodontiformes</taxon>
        <taxon>Tetradontoidea</taxon>
        <taxon>Tetraodontidae</taxon>
        <taxon>Takifugu</taxon>
    </lineage>
</organism>
<accession>A0A5C6NBV5</accession>
<dbReference type="SMART" id="SM00135">
    <property type="entry name" value="LY"/>
    <property type="match status" value="11"/>
</dbReference>
<dbReference type="InterPro" id="IPR000033">
    <property type="entry name" value="LDLR_classB_rpt"/>
</dbReference>
<dbReference type="CDD" id="cd00112">
    <property type="entry name" value="LDLa"/>
    <property type="match status" value="3"/>
</dbReference>
<dbReference type="PROSITE" id="PS51120">
    <property type="entry name" value="LDLRB"/>
    <property type="match status" value="7"/>
</dbReference>
<dbReference type="PROSITE" id="PS50068">
    <property type="entry name" value="LDLRA_2"/>
    <property type="match status" value="3"/>
</dbReference>
<dbReference type="GO" id="GO:0006897">
    <property type="term" value="P:endocytosis"/>
    <property type="evidence" value="ECO:0007669"/>
    <property type="project" value="UniProtKB-KW"/>
</dbReference>
<comment type="caution">
    <text evidence="10">Lacks conserved residue(s) required for the propagation of feature annotation.</text>
</comment>
<sequence length="1434" mass="158039">MATVMPGMASLSPSLSASQVMHMDGTGRRVLVEDKLPHIFGFTLLGDFIYWTDWQRRSIERVHKRTAEREFIIDQLPDLMGLKATSVRQAAGELGAPWRRLCCCQVTHLCLSSGSNACAHSNGGCSHLCLFKPQGVQCGCPIGLELIADMRTCIVPEAFLLFSRHTDIRRISLETNNNNVAIPLTGVKEASALDFDVTDNRIYWTDITLKTISRAFMNGSALEHVVEFGLDYPEGMAVDWLGKNLYWADTGTNRIEVAKLDGQHRQVLVWKDLDSPRALALDPAEGYMYWTEWGGKPKIDRAAMDGSGRITLVADVGRANGLTIDYAERRLYWTDLDTTLIESSNMLGQDREVIADDLQHPFGLTQYQDYIYWTDWSQRSIERANKTSGQNRTLIQGHLDYVMDILVFHSSRQGGWNACSSTNGHCSHLCLAVPVSSFVCGCPAHFSLNEDNKTCSAPTSFLLFSQKTAINRMVIDEQQSPDIILPIHSLRNVRAIDYDPLDKQLYWIDSKQNVIRRAQEDGNQVSRSERRLLAVVHVGRMVTLLLPQSVTVVSGLMGGPSQGIQLYDLSIDIYSRFIYWTSEVTNVINVTRTDGSRVGVVLRGEQDKPRAIVVNPERGSVLWRVSAVARQWCGVLWQCCGSAVVCQCCGVSVVCQWCGVAWQCCGASVVWRGSAVVRQWCGVAVLWRVSAVACQWCGVACCGSAVACQWYMYFTNLLERSPKIERAALDGTEREVLFFSGLGKPVALAIDNEVGKLFWVDSDLRRIESSDLSGANRIVIADSNILQPVGLTVFGKHLYWIDKQQQMIERIDKTTREGRTKVQARVPYLSDIHAVNELDMREYSKHPCTWDNGGCSHICIVKGDGTTRCSCPVHLVLLQDELSCGGKLPLKPRPLPCHKPKPLPCHTQAPPLSHPTQAPPLSHPSPSPVTHKPLPRRTQAPPPPHQAPSHQAPPPHTAPPPVTPAPRTQSPPPVTPAPLTPKPLPRHPSPSPPPPKPPPPPHKPLPTTQKPLPTTHKPLPPTTHKPLPTTHKPLPRRTQAPPPPHQAPPHHTKPLPLIDCPLHRPAYLLPGAVLLHLGEVDCIPRAWRCDGFAECDDSSDEEDCPVCSKSEFQCDSRQCIDLSLRCNGEINCQDRSDENKCEVRCPSDQFTCSNGQCVGKHKKCDHNMDCTDNSDEFGCYPTEEPPPPPTSTIGSIVGVVMTLFVVGAAYFVCQRVLCPQMKDDGETVTNDFVVHGPSSVPLGYVPHQSSLTSSLPGMSRGKSVIGSLSIMGGSSGPPYDRAHVTGASSSSSSSTKGTYFPPILNPPPSPATVRSQYTVELGYSSNSPSTHRSYSYRPYTYRHFAPPTTPCSTDVCDSDYTPGRRAPVKSSATVKGYTSDLNYDSEPFPPPPTPRSQYLSAEENCESCPPSPYTERSYSHHLYPPPPSPCTDSS</sequence>
<feature type="domain" description="EGF-like" evidence="14">
    <location>
        <begin position="117"/>
        <end position="154"/>
    </location>
</feature>
<evidence type="ECO:0000313" key="16">
    <source>
        <dbReference type="Proteomes" id="UP000324091"/>
    </source>
</evidence>
<feature type="compositionally biased region" description="Low complexity" evidence="12">
    <location>
        <begin position="1024"/>
        <end position="1039"/>
    </location>
</feature>
<keyword evidence="7 10" id="KW-1015">Disulfide bond</keyword>
<dbReference type="InterPro" id="IPR000742">
    <property type="entry name" value="EGF"/>
</dbReference>
<dbReference type="GO" id="GO:0016020">
    <property type="term" value="C:membrane"/>
    <property type="evidence" value="ECO:0007669"/>
    <property type="project" value="UniProtKB-SubCell"/>
</dbReference>
<keyword evidence="2" id="KW-0245">EGF-like domain</keyword>
<keyword evidence="8 15" id="KW-0675">Receptor</keyword>
<keyword evidence="9" id="KW-0325">Glycoprotein</keyword>
<evidence type="ECO:0000256" key="7">
    <source>
        <dbReference type="ARBA" id="ARBA00023157"/>
    </source>
</evidence>
<dbReference type="SUPFAM" id="SSF57424">
    <property type="entry name" value="LDL receptor-like module"/>
    <property type="match status" value="3"/>
</dbReference>
<proteinExistence type="predicted"/>
<dbReference type="Pfam" id="PF00057">
    <property type="entry name" value="Ldl_recept_a"/>
    <property type="match status" value="3"/>
</dbReference>
<dbReference type="Proteomes" id="UP000324091">
    <property type="component" value="Chromosome 22"/>
</dbReference>
<feature type="disulfide bond" evidence="10">
    <location>
        <begin position="1114"/>
        <end position="1132"/>
    </location>
</feature>
<evidence type="ECO:0000256" key="6">
    <source>
        <dbReference type="ARBA" id="ARBA00023136"/>
    </source>
</evidence>
<feature type="domain" description="EGF-like" evidence="14">
    <location>
        <begin position="847"/>
        <end position="885"/>
    </location>
</feature>
<evidence type="ECO:0000256" key="9">
    <source>
        <dbReference type="ARBA" id="ARBA00023180"/>
    </source>
</evidence>
<dbReference type="FunFam" id="2.120.10.30:FF:000001">
    <property type="entry name" value="Low-density lipoprotein receptor-related protein 6"/>
    <property type="match status" value="1"/>
</dbReference>
<keyword evidence="13" id="KW-1133">Transmembrane helix</keyword>
<dbReference type="SMART" id="SM00181">
    <property type="entry name" value="EGF"/>
    <property type="match status" value="3"/>
</dbReference>
<evidence type="ECO:0000256" key="3">
    <source>
        <dbReference type="ARBA" id="ARBA00022583"/>
    </source>
</evidence>
<gene>
    <name evidence="15" type="ORF">D4764_22G0000250</name>
</gene>
<dbReference type="Gene3D" id="4.10.400.10">
    <property type="entry name" value="Low-density Lipoprotein Receptor"/>
    <property type="match status" value="3"/>
</dbReference>
<feature type="region of interest" description="Disordered" evidence="12">
    <location>
        <begin position="1276"/>
        <end position="1313"/>
    </location>
</feature>
<keyword evidence="5" id="KW-0677">Repeat</keyword>
<feature type="compositionally biased region" description="Pro residues" evidence="12">
    <location>
        <begin position="1423"/>
        <end position="1434"/>
    </location>
</feature>
<feature type="region of interest" description="Disordered" evidence="12">
    <location>
        <begin position="899"/>
        <end position="1056"/>
    </location>
</feature>
<dbReference type="InterPro" id="IPR002172">
    <property type="entry name" value="LDrepeatLR_classA_rpt"/>
</dbReference>
<feature type="repeat" description="LDL-receptor class B" evidence="11">
    <location>
        <begin position="576"/>
        <end position="618"/>
    </location>
</feature>
<feature type="disulfide bond" evidence="10">
    <location>
        <begin position="1126"/>
        <end position="1141"/>
    </location>
</feature>
<feature type="repeat" description="LDL-receptor class B" evidence="11">
    <location>
        <begin position="286"/>
        <end position="328"/>
    </location>
</feature>
<dbReference type="PANTHER" id="PTHR46513">
    <property type="entry name" value="VITELLOGENIN RECEPTOR-LIKE PROTEIN-RELATED-RELATED"/>
    <property type="match status" value="1"/>
</dbReference>
<keyword evidence="6 13" id="KW-0472">Membrane</keyword>
<dbReference type="SUPFAM" id="SSF63825">
    <property type="entry name" value="YWTD domain"/>
    <property type="match status" value="2"/>
</dbReference>
<protein>
    <submittedName>
        <fullName evidence="15">Low-density lipoprotein receptor-related protein 6</fullName>
    </submittedName>
</protein>
<comment type="subcellular location">
    <subcellularLocation>
        <location evidence="1">Membrane</location>
        <topology evidence="1">Single-pass membrane protein</topology>
    </subcellularLocation>
</comment>
<feature type="repeat" description="LDL-receptor class B" evidence="11">
    <location>
        <begin position="369"/>
        <end position="411"/>
    </location>
</feature>
<dbReference type="InterPro" id="IPR036055">
    <property type="entry name" value="LDL_receptor-like_sf"/>
</dbReference>
<feature type="repeat" description="LDL-receptor class B" evidence="11">
    <location>
        <begin position="755"/>
        <end position="797"/>
    </location>
</feature>
<feature type="compositionally biased region" description="Low complexity" evidence="12">
    <location>
        <begin position="1005"/>
        <end position="1017"/>
    </location>
</feature>
<dbReference type="PROSITE" id="PS01209">
    <property type="entry name" value="LDLRA_1"/>
    <property type="match status" value="2"/>
</dbReference>
<feature type="compositionally biased region" description="Pro residues" evidence="12">
    <location>
        <begin position="917"/>
        <end position="927"/>
    </location>
</feature>
<dbReference type="EMBL" id="RHFK02000015">
    <property type="protein sequence ID" value="TWW64378.1"/>
    <property type="molecule type" value="Genomic_DNA"/>
</dbReference>
<dbReference type="InterPro" id="IPR050778">
    <property type="entry name" value="Cueball_EGF_LRP_Nidogen"/>
</dbReference>
<dbReference type="SMART" id="SM00192">
    <property type="entry name" value="LDLa"/>
    <property type="match status" value="3"/>
</dbReference>
<keyword evidence="4" id="KW-0732">Signal</keyword>
<evidence type="ECO:0000256" key="11">
    <source>
        <dbReference type="PROSITE-ProRule" id="PRU00461"/>
    </source>
</evidence>
<dbReference type="Pfam" id="PF00058">
    <property type="entry name" value="Ldl_recept_b"/>
    <property type="match status" value="7"/>
</dbReference>
<dbReference type="InterPro" id="IPR023415">
    <property type="entry name" value="LDLR_class-A_CS"/>
</dbReference>
<evidence type="ECO:0000256" key="5">
    <source>
        <dbReference type="ARBA" id="ARBA00022737"/>
    </source>
</evidence>
<dbReference type="SUPFAM" id="SSF57196">
    <property type="entry name" value="EGF/Laminin"/>
    <property type="match status" value="3"/>
</dbReference>
<feature type="region of interest" description="Disordered" evidence="12">
    <location>
        <begin position="1378"/>
        <end position="1434"/>
    </location>
</feature>
<dbReference type="Gene3D" id="2.120.10.30">
    <property type="entry name" value="TolB, C-terminal domain"/>
    <property type="match status" value="4"/>
</dbReference>
<keyword evidence="15" id="KW-0449">Lipoprotein</keyword>
<feature type="repeat" description="LDL-receptor class B" evidence="11">
    <location>
        <begin position="200"/>
        <end position="242"/>
    </location>
</feature>
<dbReference type="PANTHER" id="PTHR46513:SF40">
    <property type="entry name" value="LOW-DENSITY LIPOPROTEIN RECEPTOR-RELATED PROTEIN 6"/>
    <property type="match status" value="1"/>
</dbReference>
<keyword evidence="13" id="KW-0812">Transmembrane</keyword>
<evidence type="ECO:0000259" key="14">
    <source>
        <dbReference type="SMART" id="SM00181"/>
    </source>
</evidence>
<feature type="disulfide bond" evidence="10">
    <location>
        <begin position="1089"/>
        <end position="1104"/>
    </location>
</feature>
<feature type="disulfide bond" evidence="10">
    <location>
        <begin position="1145"/>
        <end position="1157"/>
    </location>
</feature>
<reference evidence="15 16" key="1">
    <citation type="submission" date="2019-04" db="EMBL/GenBank/DDBJ databases">
        <title>Chromosome genome assembly for Takifugu flavidus.</title>
        <authorList>
            <person name="Xiao S."/>
        </authorList>
    </citation>
    <scope>NUCLEOTIDE SEQUENCE [LARGE SCALE GENOMIC DNA]</scope>
    <source>
        <strain evidence="15">HTHZ2018</strain>
        <tissue evidence="15">Muscle</tissue>
    </source>
</reference>
<evidence type="ECO:0000256" key="2">
    <source>
        <dbReference type="ARBA" id="ARBA00022536"/>
    </source>
</evidence>
<evidence type="ECO:0000256" key="10">
    <source>
        <dbReference type="PROSITE-ProRule" id="PRU00124"/>
    </source>
</evidence>
<keyword evidence="3" id="KW-0254">Endocytosis</keyword>
<dbReference type="FunFam" id="2.120.10.30:FF:000241">
    <property type="entry name" value="Low-density lipoprotein receptor-related protein 6"/>
    <property type="match status" value="1"/>
</dbReference>
<feature type="repeat" description="LDL-receptor class B" evidence="11">
    <location>
        <begin position="710"/>
        <end position="754"/>
    </location>
</feature>
<dbReference type="GO" id="GO:0007399">
    <property type="term" value="P:nervous system development"/>
    <property type="evidence" value="ECO:0007669"/>
    <property type="project" value="TreeGrafter"/>
</dbReference>
<name>A0A5C6NBV5_9TELE</name>
<feature type="domain" description="EGF-like" evidence="14">
    <location>
        <begin position="418"/>
        <end position="456"/>
    </location>
</feature>
<comment type="caution">
    <text evidence="15">The sequence shown here is derived from an EMBL/GenBank/DDBJ whole genome shotgun (WGS) entry which is preliminary data.</text>
</comment>
<evidence type="ECO:0000256" key="13">
    <source>
        <dbReference type="SAM" id="Phobius"/>
    </source>
</evidence>
<dbReference type="PRINTS" id="PR00261">
    <property type="entry name" value="LDLRECEPTOR"/>
</dbReference>
<evidence type="ECO:0000256" key="12">
    <source>
        <dbReference type="SAM" id="MobiDB-lite"/>
    </source>
</evidence>
<feature type="transmembrane region" description="Helical" evidence="13">
    <location>
        <begin position="1193"/>
        <end position="1213"/>
    </location>
</feature>
<dbReference type="InterPro" id="IPR011042">
    <property type="entry name" value="6-blade_b-propeller_TolB-like"/>
</dbReference>
<evidence type="ECO:0000313" key="15">
    <source>
        <dbReference type="EMBL" id="TWW64378.1"/>
    </source>
</evidence>
<evidence type="ECO:0000256" key="1">
    <source>
        <dbReference type="ARBA" id="ARBA00004167"/>
    </source>
</evidence>
<feature type="compositionally biased region" description="Pro residues" evidence="12">
    <location>
        <begin position="940"/>
        <end position="1004"/>
    </location>
</feature>